<dbReference type="GO" id="GO:0051500">
    <property type="term" value="F:D-tyrosyl-tRNA(Tyr) deacylase activity"/>
    <property type="evidence" value="ECO:0007669"/>
    <property type="project" value="TreeGrafter"/>
</dbReference>
<comment type="catalytic activity">
    <reaction evidence="2">
        <text>glycyl-tRNA(Ala) + H2O = tRNA(Ala) + glycine + H(+)</text>
        <dbReference type="Rhea" id="RHEA:53744"/>
        <dbReference type="Rhea" id="RHEA-COMP:9657"/>
        <dbReference type="Rhea" id="RHEA-COMP:13640"/>
        <dbReference type="ChEBI" id="CHEBI:15377"/>
        <dbReference type="ChEBI" id="CHEBI:15378"/>
        <dbReference type="ChEBI" id="CHEBI:57305"/>
        <dbReference type="ChEBI" id="CHEBI:78442"/>
        <dbReference type="ChEBI" id="CHEBI:78522"/>
    </reaction>
</comment>
<dbReference type="HAMAP" id="MF_00518">
    <property type="entry name" value="Deacylase_Dtd"/>
    <property type="match status" value="1"/>
</dbReference>
<name>A0A327Y931_9BACL</name>
<dbReference type="GO" id="GO:0043908">
    <property type="term" value="F:Ser(Gly)-tRNA(Ala) hydrolase activity"/>
    <property type="evidence" value="ECO:0007669"/>
    <property type="project" value="UniProtKB-UniRule"/>
</dbReference>
<keyword evidence="2" id="KW-0378">Hydrolase</keyword>
<dbReference type="CDD" id="cd00563">
    <property type="entry name" value="Dtyr_deacylase"/>
    <property type="match status" value="1"/>
</dbReference>
<comment type="catalytic activity">
    <reaction evidence="2">
        <text>a D-aminoacyl-tRNA + H2O = a tRNA + a D-alpha-amino acid + H(+)</text>
        <dbReference type="Rhea" id="RHEA:13953"/>
        <dbReference type="Rhea" id="RHEA-COMP:10123"/>
        <dbReference type="Rhea" id="RHEA-COMP:10124"/>
        <dbReference type="ChEBI" id="CHEBI:15377"/>
        <dbReference type="ChEBI" id="CHEBI:15378"/>
        <dbReference type="ChEBI" id="CHEBI:59871"/>
        <dbReference type="ChEBI" id="CHEBI:78442"/>
        <dbReference type="ChEBI" id="CHEBI:79333"/>
        <dbReference type="EC" id="3.1.1.96"/>
    </reaction>
</comment>
<dbReference type="GO" id="GO:0019478">
    <property type="term" value="P:D-amino acid catabolic process"/>
    <property type="evidence" value="ECO:0007669"/>
    <property type="project" value="UniProtKB-UniRule"/>
</dbReference>
<evidence type="ECO:0000313" key="4">
    <source>
        <dbReference type="Proteomes" id="UP000248555"/>
    </source>
</evidence>
<sequence>MRIVVQRAKNAKVIVEGETVGQIDFGLMLLVGVTHSDTKEDAAFVADKVANLRIFEDESGKMNLSVLDVGGAILSVSQFTLYGDCRKGRRPNFMEAAKPDHALEIYQIFNEELRQKGIKVETGKFGAMMDVQFTNDGPVTLIVESKQKGE</sequence>
<reference evidence="3 4" key="1">
    <citation type="submission" date="2018-06" db="EMBL/GenBank/DDBJ databases">
        <title>Genomic Encyclopedia of Type Strains, Phase III (KMG-III): the genomes of soil and plant-associated and newly described type strains.</title>
        <authorList>
            <person name="Whitman W."/>
        </authorList>
    </citation>
    <scope>NUCLEOTIDE SEQUENCE [LARGE SCALE GENOMIC DNA]</scope>
    <source>
        <strain evidence="3 4">CGMCC 1.8979</strain>
    </source>
</reference>
<comment type="similarity">
    <text evidence="1 2">Belongs to the DTD family.</text>
</comment>
<dbReference type="InterPro" id="IPR023509">
    <property type="entry name" value="DTD-like_sf"/>
</dbReference>
<dbReference type="Pfam" id="PF02580">
    <property type="entry name" value="Tyr_Deacylase"/>
    <property type="match status" value="1"/>
</dbReference>
<dbReference type="AlphaFoldDB" id="A0A327Y931"/>
<dbReference type="InterPro" id="IPR003732">
    <property type="entry name" value="Daa-tRNA_deacyls_DTD"/>
</dbReference>
<comment type="subcellular location">
    <subcellularLocation>
        <location evidence="2">Cytoplasm</location>
    </subcellularLocation>
</comment>
<keyword evidence="2" id="KW-0820">tRNA-binding</keyword>
<keyword evidence="2" id="KW-0963">Cytoplasm</keyword>
<keyword evidence="4" id="KW-1185">Reference proteome</keyword>
<dbReference type="GO" id="GO:0106026">
    <property type="term" value="F:Gly-tRNA(Ala) deacylase activity"/>
    <property type="evidence" value="ECO:0007669"/>
    <property type="project" value="UniProtKB-UniRule"/>
</dbReference>
<dbReference type="EMBL" id="QLMH01000012">
    <property type="protein sequence ID" value="RAK17314.1"/>
    <property type="molecule type" value="Genomic_DNA"/>
</dbReference>
<gene>
    <name evidence="2" type="primary">dtd</name>
    <name evidence="3" type="ORF">B0I26_11233</name>
</gene>
<accession>A0A327Y931</accession>
<dbReference type="EC" id="3.1.1.96" evidence="2"/>
<dbReference type="RefSeq" id="WP_111645849.1">
    <property type="nucleotide sequence ID" value="NZ_QLMH01000012.1"/>
</dbReference>
<keyword evidence="2" id="KW-0694">RNA-binding</keyword>
<proteinExistence type="inferred from homology"/>
<dbReference type="GO" id="GO:0000049">
    <property type="term" value="F:tRNA binding"/>
    <property type="evidence" value="ECO:0007669"/>
    <property type="project" value="UniProtKB-UniRule"/>
</dbReference>
<feature type="short sequence motif" description="Gly-cisPro motif, important for rejection of L-amino acids" evidence="2">
    <location>
        <begin position="137"/>
        <end position="138"/>
    </location>
</feature>
<organism evidence="3 4">
    <name type="scientific">Paranoxybacillus vitaminiphilus</name>
    <dbReference type="NCBI Taxonomy" id="581036"/>
    <lineage>
        <taxon>Bacteria</taxon>
        <taxon>Bacillati</taxon>
        <taxon>Bacillota</taxon>
        <taxon>Bacilli</taxon>
        <taxon>Bacillales</taxon>
        <taxon>Anoxybacillaceae</taxon>
        <taxon>Paranoxybacillus</taxon>
    </lineage>
</organism>
<comment type="caution">
    <text evidence="3">The sequence shown here is derived from an EMBL/GenBank/DDBJ whole genome shotgun (WGS) entry which is preliminary data.</text>
</comment>
<dbReference type="NCBIfam" id="TIGR00256">
    <property type="entry name" value="D-aminoacyl-tRNA deacylase"/>
    <property type="match status" value="1"/>
</dbReference>
<dbReference type="PANTHER" id="PTHR10472:SF5">
    <property type="entry name" value="D-AMINOACYL-TRNA DEACYLASE 1"/>
    <property type="match status" value="1"/>
</dbReference>
<evidence type="ECO:0000313" key="3">
    <source>
        <dbReference type="EMBL" id="RAK17314.1"/>
    </source>
</evidence>
<comment type="domain">
    <text evidence="2">A Gly-cisPro motif from one monomer fits into the active site of the other monomer to allow specific chiral rejection of L-amino acids.</text>
</comment>
<comment type="function">
    <text evidence="2">An aminoacyl-tRNA editing enzyme that deacylates mischarged D-aminoacyl-tRNAs. Also deacylates mischarged glycyl-tRNA(Ala), protecting cells against glycine mischarging by AlaRS. Acts via tRNA-based rather than protein-based catalysis; rejects L-amino acids rather than detecting D-amino acids in the active site. By recycling D-aminoacyl-tRNA to D-amino acids and free tRNA molecules, this enzyme counteracts the toxicity associated with the formation of D-aminoacyl-tRNA entities in vivo and helps enforce protein L-homochirality.</text>
</comment>
<evidence type="ECO:0000256" key="1">
    <source>
        <dbReference type="ARBA" id="ARBA00009673"/>
    </source>
</evidence>
<comment type="subunit">
    <text evidence="2">Homodimer.</text>
</comment>
<dbReference type="Gene3D" id="3.50.80.10">
    <property type="entry name" value="D-tyrosyl-tRNA(Tyr) deacylase"/>
    <property type="match status" value="1"/>
</dbReference>
<dbReference type="PANTHER" id="PTHR10472">
    <property type="entry name" value="D-TYROSYL-TRNA TYR DEACYLASE"/>
    <property type="match status" value="1"/>
</dbReference>
<dbReference type="OrthoDB" id="9801395at2"/>
<evidence type="ECO:0000256" key="2">
    <source>
        <dbReference type="HAMAP-Rule" id="MF_00518"/>
    </source>
</evidence>
<dbReference type="FunFam" id="3.50.80.10:FF:000001">
    <property type="entry name" value="D-aminoacyl-tRNA deacylase"/>
    <property type="match status" value="1"/>
</dbReference>
<protein>
    <recommendedName>
        <fullName evidence="2">D-aminoacyl-tRNA deacylase</fullName>
        <shortName evidence="2">DTD</shortName>
        <ecNumber evidence="2">3.1.1.96</ecNumber>
    </recommendedName>
    <alternativeName>
        <fullName evidence="2">Gly-tRNA(Ala) deacylase</fullName>
        <ecNumber evidence="2">3.1.1.-</ecNumber>
    </alternativeName>
</protein>
<dbReference type="EC" id="3.1.1.-" evidence="2"/>
<dbReference type="Proteomes" id="UP000248555">
    <property type="component" value="Unassembled WGS sequence"/>
</dbReference>
<dbReference type="SUPFAM" id="SSF69500">
    <property type="entry name" value="DTD-like"/>
    <property type="match status" value="1"/>
</dbReference>
<dbReference type="GO" id="GO:0005737">
    <property type="term" value="C:cytoplasm"/>
    <property type="evidence" value="ECO:0007669"/>
    <property type="project" value="UniProtKB-SubCell"/>
</dbReference>